<accession>A0A2V1CZB4</accession>
<proteinExistence type="predicted"/>
<dbReference type="InterPro" id="IPR001660">
    <property type="entry name" value="SAM"/>
</dbReference>
<evidence type="ECO:0000256" key="2">
    <source>
        <dbReference type="ARBA" id="ARBA00023242"/>
    </source>
</evidence>
<reference evidence="6 7" key="1">
    <citation type="journal article" date="2018" name="Sci. Rep.">
        <title>Comparative genomics provides insights into the lifestyle and reveals functional heterogeneity of dark septate endophytic fungi.</title>
        <authorList>
            <person name="Knapp D.G."/>
            <person name="Nemeth J.B."/>
            <person name="Barry K."/>
            <person name="Hainaut M."/>
            <person name="Henrissat B."/>
            <person name="Johnson J."/>
            <person name="Kuo A."/>
            <person name="Lim J.H.P."/>
            <person name="Lipzen A."/>
            <person name="Nolan M."/>
            <person name="Ohm R.A."/>
            <person name="Tamas L."/>
            <person name="Grigoriev I.V."/>
            <person name="Spatafora J.W."/>
            <person name="Nagy L.G."/>
            <person name="Kovacs G.M."/>
        </authorList>
    </citation>
    <scope>NUCLEOTIDE SEQUENCE [LARGE SCALE GENOMIC DNA]</scope>
    <source>
        <strain evidence="6 7">DSE2036</strain>
    </source>
</reference>
<evidence type="ECO:0000313" key="6">
    <source>
        <dbReference type="EMBL" id="PVH91056.1"/>
    </source>
</evidence>
<evidence type="ECO:0000259" key="5">
    <source>
        <dbReference type="PROSITE" id="PS50118"/>
    </source>
</evidence>
<evidence type="ECO:0000313" key="7">
    <source>
        <dbReference type="Proteomes" id="UP000244855"/>
    </source>
</evidence>
<dbReference type="AlphaFoldDB" id="A0A2V1CZB4"/>
<dbReference type="GO" id="GO:0003677">
    <property type="term" value="F:DNA binding"/>
    <property type="evidence" value="ECO:0007669"/>
    <property type="project" value="UniProtKB-UniRule"/>
</dbReference>
<dbReference type="SMART" id="SM00454">
    <property type="entry name" value="SAM"/>
    <property type="match status" value="1"/>
</dbReference>
<dbReference type="SUPFAM" id="SSF47095">
    <property type="entry name" value="HMG-box"/>
    <property type="match status" value="1"/>
</dbReference>
<dbReference type="Pfam" id="PF00536">
    <property type="entry name" value="SAM_1"/>
    <property type="match status" value="1"/>
</dbReference>
<keyword evidence="1 3" id="KW-0238">DNA-binding</keyword>
<dbReference type="Gene3D" id="1.10.150.50">
    <property type="entry name" value="Transcription Factor, Ets-1"/>
    <property type="match status" value="1"/>
</dbReference>
<dbReference type="InterPro" id="IPR051965">
    <property type="entry name" value="ChromReg_NeuronalGeneExpr"/>
</dbReference>
<evidence type="ECO:0000256" key="4">
    <source>
        <dbReference type="SAM" id="MobiDB-lite"/>
    </source>
</evidence>
<feature type="domain" description="HMG box" evidence="5">
    <location>
        <begin position="128"/>
        <end position="194"/>
    </location>
</feature>
<feature type="compositionally biased region" description="Polar residues" evidence="4">
    <location>
        <begin position="94"/>
        <end position="110"/>
    </location>
</feature>
<organism evidence="6 7">
    <name type="scientific">Periconia macrospinosa</name>
    <dbReference type="NCBI Taxonomy" id="97972"/>
    <lineage>
        <taxon>Eukaryota</taxon>
        <taxon>Fungi</taxon>
        <taxon>Dikarya</taxon>
        <taxon>Ascomycota</taxon>
        <taxon>Pezizomycotina</taxon>
        <taxon>Dothideomycetes</taxon>
        <taxon>Pleosporomycetidae</taxon>
        <taxon>Pleosporales</taxon>
        <taxon>Massarineae</taxon>
        <taxon>Periconiaceae</taxon>
        <taxon>Periconia</taxon>
    </lineage>
</organism>
<dbReference type="STRING" id="97972.A0A2V1CZB4"/>
<dbReference type="InterPro" id="IPR009071">
    <property type="entry name" value="HMG_box_dom"/>
</dbReference>
<dbReference type="InterPro" id="IPR036910">
    <property type="entry name" value="HMG_box_dom_sf"/>
</dbReference>
<feature type="region of interest" description="Disordered" evidence="4">
    <location>
        <begin position="94"/>
        <end position="132"/>
    </location>
</feature>
<dbReference type="InterPro" id="IPR013761">
    <property type="entry name" value="SAM/pointed_sf"/>
</dbReference>
<evidence type="ECO:0000256" key="3">
    <source>
        <dbReference type="PROSITE-ProRule" id="PRU00267"/>
    </source>
</evidence>
<gene>
    <name evidence="6" type="ORF">DM02DRAFT_373240</name>
</gene>
<protein>
    <recommendedName>
        <fullName evidence="5">HMG box domain-containing protein</fullName>
    </recommendedName>
</protein>
<keyword evidence="7" id="KW-1185">Reference proteome</keyword>
<dbReference type="GO" id="GO:0005634">
    <property type="term" value="C:nucleus"/>
    <property type="evidence" value="ECO:0007669"/>
    <property type="project" value="UniProtKB-UniRule"/>
</dbReference>
<dbReference type="SMART" id="SM00398">
    <property type="entry name" value="HMG"/>
    <property type="match status" value="1"/>
</dbReference>
<dbReference type="PROSITE" id="PS50118">
    <property type="entry name" value="HMG_BOX_2"/>
    <property type="match status" value="1"/>
</dbReference>
<evidence type="ECO:0000256" key="1">
    <source>
        <dbReference type="ARBA" id="ARBA00023125"/>
    </source>
</evidence>
<dbReference type="CDD" id="cd09487">
    <property type="entry name" value="SAM_superfamily"/>
    <property type="match status" value="1"/>
</dbReference>
<feature type="compositionally biased region" description="Basic residues" evidence="4">
    <location>
        <begin position="112"/>
        <end position="121"/>
    </location>
</feature>
<dbReference type="PANTHER" id="PTHR46040">
    <property type="entry name" value="HIGH MOBILITY GROUP PROTEIN 2"/>
    <property type="match status" value="1"/>
</dbReference>
<keyword evidence="2 3" id="KW-0539">Nucleus</keyword>
<dbReference type="Gene3D" id="1.10.30.10">
    <property type="entry name" value="High mobility group box domain"/>
    <property type="match status" value="1"/>
</dbReference>
<dbReference type="PANTHER" id="PTHR46040:SF3">
    <property type="entry name" value="HIGH MOBILITY GROUP PROTEIN 2"/>
    <property type="match status" value="1"/>
</dbReference>
<dbReference type="EMBL" id="KZ805977">
    <property type="protein sequence ID" value="PVH91056.1"/>
    <property type="molecule type" value="Genomic_DNA"/>
</dbReference>
<name>A0A2V1CZB4_9PLEO</name>
<dbReference type="GO" id="GO:0010468">
    <property type="term" value="P:regulation of gene expression"/>
    <property type="evidence" value="ECO:0007669"/>
    <property type="project" value="TreeGrafter"/>
</dbReference>
<dbReference type="OrthoDB" id="1919336at2759"/>
<dbReference type="Pfam" id="PF00505">
    <property type="entry name" value="HMG_box"/>
    <property type="match status" value="1"/>
</dbReference>
<sequence>MNSVFSETSTTEAFELTMILARLGLSEYDERLQENGFEDWETVALITEADMAELDFKLGDRRKLQRAISEYSSSSASHGLYEIRISPLSSDSLSTVGEYSKATPQSWQQAPRSKRQYRRRPRPDPNAPHKPETAYVLFGKHVRQDPALSHSSFTDFAKETGKRWKELSHRERMIWETLAADSLQHYREEIERYKQTENYRKHQTYLEEFEQRRQSAESTIPRDKRFSYTHKSAISGQLSASDERFEAIHQESVDKGDLDRKGQLQYTASPVKDAMEAVRHIPKAFGINAHLTRVTEFPPEDMTTKAVEAFVHGTGSLLYLWNQDEAFNLVRSVYHPRSDLKLVYASEVFAMSAVGSYCDAEPHSMLAREKFLHFFLNLLSSSSDVSELRRMRLFACLAICCFANNVGSARSHMLSALSMGRQAFTITSFEVGESEEKVRYWRDVYRSVIFIERSVRSVFCLSSFWTANIHSAGSHIIQAMNHESTSKIWRYGSTFHLLAKLSSTIPVNYEF</sequence>
<feature type="DNA-binding region" description="HMG box" evidence="3">
    <location>
        <begin position="128"/>
        <end position="194"/>
    </location>
</feature>
<dbReference type="SUPFAM" id="SSF47769">
    <property type="entry name" value="SAM/Pointed domain"/>
    <property type="match status" value="1"/>
</dbReference>
<dbReference type="Proteomes" id="UP000244855">
    <property type="component" value="Unassembled WGS sequence"/>
</dbReference>